<keyword evidence="3" id="KW-1185">Reference proteome</keyword>
<reference evidence="2 3" key="1">
    <citation type="journal article" date="2011" name="Stand. Genomic Sci.">
        <title>Complete genome sequence of Bacteroides salanitronis type strain (BL78).</title>
        <authorList>
            <person name="Gronow S."/>
            <person name="Held B."/>
            <person name="Lucas S."/>
            <person name="Lapidus A."/>
            <person name="Del Rio T.G."/>
            <person name="Nolan M."/>
            <person name="Tice H."/>
            <person name="Deshpande S."/>
            <person name="Cheng J.F."/>
            <person name="Pitluck S."/>
            <person name="Liolios K."/>
            <person name="Pagani I."/>
            <person name="Ivanova N."/>
            <person name="Mavromatis K."/>
            <person name="Pati A."/>
            <person name="Tapia R."/>
            <person name="Han C."/>
            <person name="Goodwin L."/>
            <person name="Chen A."/>
            <person name="Palaniappan K."/>
            <person name="Land M."/>
            <person name="Hauser L."/>
            <person name="Chang Y.J."/>
            <person name="Jeffries C.D."/>
            <person name="Brambilla E.M."/>
            <person name="Rohde M."/>
            <person name="Goker M."/>
            <person name="Detter J.C."/>
            <person name="Woyke T."/>
            <person name="Bristow J."/>
            <person name="Markowitz V."/>
            <person name="Hugenholtz P."/>
            <person name="Kyrpides N.C."/>
            <person name="Klenk H.P."/>
            <person name="Eisen J.A."/>
        </authorList>
    </citation>
    <scope>NUCLEOTIDE SEQUENCE [LARGE SCALE GENOMIC DNA]</scope>
    <source>
        <strain evidence="2 3">DSM 18170</strain>
    </source>
</reference>
<organism evidence="2 3">
    <name type="scientific">Phocaeicola salanitronis (strain DSM 18170 / JCM 13657 / CCUG 60908 / BL78)</name>
    <name type="common">Bacteroides salanitronis</name>
    <dbReference type="NCBI Taxonomy" id="667015"/>
    <lineage>
        <taxon>Bacteria</taxon>
        <taxon>Pseudomonadati</taxon>
        <taxon>Bacteroidota</taxon>
        <taxon>Bacteroidia</taxon>
        <taxon>Bacteroidales</taxon>
        <taxon>Bacteroidaceae</taxon>
        <taxon>Phocaeicola</taxon>
    </lineage>
</organism>
<dbReference type="EMBL" id="CP002530">
    <property type="protein sequence ID" value="ADY37773.1"/>
    <property type="molecule type" value="Genomic_DNA"/>
</dbReference>
<dbReference type="AlphaFoldDB" id="F0R4F3"/>
<evidence type="ECO:0000313" key="2">
    <source>
        <dbReference type="EMBL" id="ADY37773.1"/>
    </source>
</evidence>
<evidence type="ECO:0000313" key="3">
    <source>
        <dbReference type="Proteomes" id="UP000007486"/>
    </source>
</evidence>
<evidence type="ECO:0000256" key="1">
    <source>
        <dbReference type="SAM" id="Phobius"/>
    </source>
</evidence>
<accession>F0R4F3</accession>
<gene>
    <name evidence="2" type="ordered locus">Bacsa_3246</name>
</gene>
<proteinExistence type="predicted"/>
<dbReference type="KEGG" id="bsa:Bacsa_3246"/>
<keyword evidence="1" id="KW-0812">Transmembrane</keyword>
<protein>
    <submittedName>
        <fullName evidence="2">Uncharacterized protein</fullName>
    </submittedName>
</protein>
<dbReference type="STRING" id="667015.Bacsa_3246"/>
<dbReference type="eggNOG" id="ENOG5030W0U">
    <property type="taxonomic scope" value="Bacteria"/>
</dbReference>
<dbReference type="Proteomes" id="UP000007486">
    <property type="component" value="Chromosome"/>
</dbReference>
<dbReference type="RefSeq" id="WP_013619135.1">
    <property type="nucleotide sequence ID" value="NC_015164.1"/>
</dbReference>
<keyword evidence="1" id="KW-1133">Transmembrane helix</keyword>
<dbReference type="HOGENOM" id="CLU_177531_1_0_10"/>
<feature type="transmembrane region" description="Helical" evidence="1">
    <location>
        <begin position="12"/>
        <end position="39"/>
    </location>
</feature>
<sequence>MKLLNIEKIGRYAMAIFLITGTCLLTSKGIGLMGMIMLLLLTGEFIGFLFKTLASIIRMLLLSIVILLVA</sequence>
<feature type="transmembrane region" description="Helical" evidence="1">
    <location>
        <begin position="45"/>
        <end position="69"/>
    </location>
</feature>
<name>F0R4F3_PHOSB</name>
<keyword evidence="1" id="KW-0472">Membrane</keyword>